<dbReference type="InterPro" id="IPR024623">
    <property type="entry name" value="YtxH"/>
</dbReference>
<sequence length="129" mass="14205">MCIGIYLQFCIEQQKIETMNNNSNTFLGILAGTAIGATLGILFAPDKGTNTRRKLVEEAQATKDQLAREANNLQDRVADVVSSKKETLDSRVESLVSDVSYKADDVISTLEKKLGELKARNKKLQKTSV</sequence>
<evidence type="ECO:0000313" key="3">
    <source>
        <dbReference type="EMBL" id="GGX33519.1"/>
    </source>
</evidence>
<dbReference type="PANTHER" id="PTHR35792:SF1">
    <property type="entry name" value="SLL0268 PROTEIN"/>
    <property type="match status" value="1"/>
</dbReference>
<reference evidence="3 4" key="1">
    <citation type="journal article" date="2014" name="Int. J. Syst. Evol. Microbiol.">
        <title>Complete genome sequence of Corynebacterium casei LMG S-19264T (=DSM 44701T), isolated from a smear-ripened cheese.</title>
        <authorList>
            <consortium name="US DOE Joint Genome Institute (JGI-PGF)"/>
            <person name="Walter F."/>
            <person name="Albersmeier A."/>
            <person name="Kalinowski J."/>
            <person name="Ruckert C."/>
        </authorList>
    </citation>
    <scope>NUCLEOTIDE SEQUENCE [LARGE SCALE GENOMIC DNA]</scope>
    <source>
        <strain evidence="3 4">KCTC 12285</strain>
    </source>
</reference>
<feature type="coiled-coil region" evidence="1">
    <location>
        <begin position="52"/>
        <end position="83"/>
    </location>
</feature>
<keyword evidence="2" id="KW-1133">Transmembrane helix</keyword>
<keyword evidence="1" id="KW-0175">Coiled coil</keyword>
<protein>
    <recommendedName>
        <fullName evidence="5">Gas vesicle protein</fullName>
    </recommendedName>
</protein>
<dbReference type="PANTHER" id="PTHR35792">
    <property type="entry name" value="GENERAL STRESS PROTEIN"/>
    <property type="match status" value="1"/>
</dbReference>
<proteinExistence type="predicted"/>
<keyword evidence="2" id="KW-0812">Transmembrane</keyword>
<evidence type="ECO:0000256" key="1">
    <source>
        <dbReference type="SAM" id="Coils"/>
    </source>
</evidence>
<dbReference type="Pfam" id="PF12732">
    <property type="entry name" value="YtxH"/>
    <property type="match status" value="1"/>
</dbReference>
<gene>
    <name evidence="3" type="ORF">GCM10007384_37740</name>
</gene>
<dbReference type="AlphaFoldDB" id="A0A918JXT6"/>
<comment type="caution">
    <text evidence="3">The sequence shown here is derived from an EMBL/GenBank/DDBJ whole genome shotgun (WGS) entry which is preliminary data.</text>
</comment>
<evidence type="ECO:0008006" key="5">
    <source>
        <dbReference type="Google" id="ProtNLM"/>
    </source>
</evidence>
<keyword evidence="4" id="KW-1185">Reference proteome</keyword>
<keyword evidence="2" id="KW-0472">Membrane</keyword>
<evidence type="ECO:0000313" key="4">
    <source>
        <dbReference type="Proteomes" id="UP000601108"/>
    </source>
</evidence>
<dbReference type="Proteomes" id="UP000601108">
    <property type="component" value="Unassembled WGS sequence"/>
</dbReference>
<evidence type="ECO:0000256" key="2">
    <source>
        <dbReference type="SAM" id="Phobius"/>
    </source>
</evidence>
<dbReference type="SUPFAM" id="SSF58113">
    <property type="entry name" value="Apolipoprotein A-I"/>
    <property type="match status" value="1"/>
</dbReference>
<organism evidence="3 4">
    <name type="scientific">Aquimarina muelleri</name>
    <dbReference type="NCBI Taxonomy" id="279356"/>
    <lineage>
        <taxon>Bacteria</taxon>
        <taxon>Pseudomonadati</taxon>
        <taxon>Bacteroidota</taxon>
        <taxon>Flavobacteriia</taxon>
        <taxon>Flavobacteriales</taxon>
        <taxon>Flavobacteriaceae</taxon>
        <taxon>Aquimarina</taxon>
    </lineage>
</organism>
<dbReference type="InterPro" id="IPR052928">
    <property type="entry name" value="Desiccation-related_membrane"/>
</dbReference>
<feature type="transmembrane region" description="Helical" evidence="2">
    <location>
        <begin position="25"/>
        <end position="44"/>
    </location>
</feature>
<accession>A0A918JXT6</accession>
<dbReference type="EMBL" id="BMWS01000040">
    <property type="protein sequence ID" value="GGX33519.1"/>
    <property type="molecule type" value="Genomic_DNA"/>
</dbReference>
<dbReference type="Gene3D" id="1.20.120.20">
    <property type="entry name" value="Apolipoprotein"/>
    <property type="match status" value="1"/>
</dbReference>
<name>A0A918JXT6_9FLAO</name>